<dbReference type="SUPFAM" id="SSF51735">
    <property type="entry name" value="NAD(P)-binding Rossmann-fold domains"/>
    <property type="match status" value="1"/>
</dbReference>
<dbReference type="Gene3D" id="3.40.50.720">
    <property type="entry name" value="NAD(P)-binding Rossmann-like Domain"/>
    <property type="match status" value="1"/>
</dbReference>
<accession>A0A5E8CHZ9</accession>
<dbReference type="InterPro" id="IPR002912">
    <property type="entry name" value="ACT_dom"/>
</dbReference>
<dbReference type="GO" id="GO:0004664">
    <property type="term" value="F:prephenate dehydratase activity"/>
    <property type="evidence" value="ECO:0007669"/>
    <property type="project" value="InterPro"/>
</dbReference>
<dbReference type="SUPFAM" id="SSF53383">
    <property type="entry name" value="PLP-dependent transferases"/>
    <property type="match status" value="1"/>
</dbReference>
<dbReference type="GO" id="GO:0030170">
    <property type="term" value="F:pyridoxal phosphate binding"/>
    <property type="evidence" value="ECO:0007669"/>
    <property type="project" value="InterPro"/>
</dbReference>
<comment type="similarity">
    <text evidence="2">Belongs to the class-I pyridoxal-phosphate-dependent aminotransferase family.</text>
</comment>
<dbReference type="NCBIfam" id="NF008865">
    <property type="entry name" value="PRK11898.1"/>
    <property type="match status" value="1"/>
</dbReference>
<reference evidence="11" key="1">
    <citation type="submission" date="2019-09" db="EMBL/GenBank/DDBJ databases">
        <authorList>
            <person name="Needham M D."/>
        </authorList>
    </citation>
    <scope>NUCLEOTIDE SEQUENCE</scope>
</reference>
<evidence type="ECO:0000256" key="5">
    <source>
        <dbReference type="ARBA" id="ARBA00022898"/>
    </source>
</evidence>
<evidence type="ECO:0000256" key="6">
    <source>
        <dbReference type="ARBA" id="ARBA00023002"/>
    </source>
</evidence>
<dbReference type="InterPro" id="IPR059064">
    <property type="entry name" value="TYRAAT2_C"/>
</dbReference>
<dbReference type="GO" id="GO:0008977">
    <property type="term" value="F:prephenate dehydrogenase (NAD+) activity"/>
    <property type="evidence" value="ECO:0007669"/>
    <property type="project" value="InterPro"/>
</dbReference>
<dbReference type="PANTHER" id="PTHR46383">
    <property type="entry name" value="ASPARTATE AMINOTRANSFERASE"/>
    <property type="match status" value="1"/>
</dbReference>
<sequence length="935" mass="106417">MKIGYQGIPGSYSEQALQEYLGDSYEFTPIKDFETVFDKITNYEIDMALIPIENSIGGSLHVNYDLLIKHNFFIVGEYNLPINHCLIANHGENLEDIKFITSHPQALIQCNQFIEKNNLKSQDFFDTAGSVKFINENKAKNVAAIASKEAAKIYNMKILQENIQDTNINYTRFILLSKTKQIKELDKFIKNKISIAFALKDNPGALANALTLFSSRSINISKIESRPNKTANSINIPYQYLFYLDIDGNMINKECEQAVKELENKSVYFRMLGNYASLNPHDKPNEKLIIGIIGFGRFGQFLAKYLNKQHYVIATSQSNHQDKAEELGVKFYKKMDDFIEQKMDVVILSMSILSFKDVIEAIPKQFFSNKLVVDVLSVKSYPKNILTNLNLQADILCTHPMFGPDSAKFSWKDLPFVYDKVKINDENRFNMFIDFFKSQGCKMINMTCEEHDNYSANSQFITHLTGRILEKVNIKSTPINTRGFNYLLEIMGDTCNDSFELFKGLYDNNVHSIATLDSFKGAIDTTIRDLNNLCNQNEVRKSIKMISNNNITTYADKLKENMNNNLLNLTIGEPDFQPIDIVKEEIINASKSGNYGYTKVEGKEQLLLQICEYLKEKKDITYTPDEIICSNGCKQSIFQILFYLCNEGDEVIVPTPAWSSYINTIKLIGATPIIIETKVEDNYQIDIDILKKSINSNTKAIILCNPHNPTGNIINKEHLEEIAKVIKETKIYVISDEIYELLDFYQGHISFASLEGMKDFTFTVNGISKGFALPGLRLGYTAGPKKHISKLKLIQGCITTCPSIISQETAIVALKNYKKYDHVIKEVEKVSNYLFNKIIKLPGFKCNYPLGGLYIFPDISYYFNKEIDGHKILNSSDFCEYLLKVHDVGASPGDIFNAPRNIRICFGSNMKIAEQLIYRLSKISTPNLEQSIYAV</sequence>
<name>A0A5E8CHZ9_9ZZZZ</name>
<dbReference type="Pfam" id="PF02153">
    <property type="entry name" value="PDH_N"/>
    <property type="match status" value="1"/>
</dbReference>
<dbReference type="InterPro" id="IPR015422">
    <property type="entry name" value="PyrdxlP-dep_Trfase_small"/>
</dbReference>
<protein>
    <submittedName>
        <fullName evidence="11">Aminotransferase class I and II</fullName>
    </submittedName>
</protein>
<dbReference type="CDD" id="cd13631">
    <property type="entry name" value="PBP2_Ct-PDT_like"/>
    <property type="match status" value="1"/>
</dbReference>
<comment type="pathway">
    <text evidence="7">Amino-acid biosynthesis.</text>
</comment>
<dbReference type="PROSITE" id="PS00858">
    <property type="entry name" value="PREPHENATE_DEHYDR_2"/>
    <property type="match status" value="1"/>
</dbReference>
<evidence type="ECO:0000259" key="8">
    <source>
        <dbReference type="PROSITE" id="PS51171"/>
    </source>
</evidence>
<dbReference type="InterPro" id="IPR015424">
    <property type="entry name" value="PyrdxlP-dep_Trfase"/>
</dbReference>
<dbReference type="InterPro" id="IPR046826">
    <property type="entry name" value="PDH_N"/>
</dbReference>
<dbReference type="InterPro" id="IPR018528">
    <property type="entry name" value="Preph_deHydtase_CS"/>
</dbReference>
<dbReference type="Gene3D" id="3.90.1150.10">
    <property type="entry name" value="Aspartate Aminotransferase, domain 1"/>
    <property type="match status" value="1"/>
</dbReference>
<keyword evidence="6" id="KW-0560">Oxidoreductase</keyword>
<dbReference type="InterPro" id="IPR004839">
    <property type="entry name" value="Aminotransferase_I/II_large"/>
</dbReference>
<dbReference type="InterPro" id="IPR015421">
    <property type="entry name" value="PyrdxlP-dep_Trfase_major"/>
</dbReference>
<dbReference type="InterPro" id="IPR001086">
    <property type="entry name" value="Preph_deHydtase"/>
</dbReference>
<gene>
    <name evidence="11" type="ORF">CPAV1605_4</name>
</gene>
<dbReference type="Gene3D" id="3.30.70.260">
    <property type="match status" value="1"/>
</dbReference>
<keyword evidence="4 11" id="KW-0808">Transferase</keyword>
<dbReference type="GO" id="GO:0008483">
    <property type="term" value="F:transaminase activity"/>
    <property type="evidence" value="ECO:0007669"/>
    <property type="project" value="UniProtKB-KW"/>
</dbReference>
<feature type="domain" description="Prephenate dehydratase" evidence="8">
    <location>
        <begin position="2"/>
        <end position="178"/>
    </location>
</feature>
<dbReference type="InterPro" id="IPR003099">
    <property type="entry name" value="Prephen_DH"/>
</dbReference>
<organism evidence="11">
    <name type="scientific">seawater metagenome</name>
    <dbReference type="NCBI Taxonomy" id="1561972"/>
    <lineage>
        <taxon>unclassified sequences</taxon>
        <taxon>metagenomes</taxon>
        <taxon>ecological metagenomes</taxon>
    </lineage>
</organism>
<proteinExistence type="inferred from homology"/>
<dbReference type="PROSITE" id="PS51671">
    <property type="entry name" value="ACT"/>
    <property type="match status" value="1"/>
</dbReference>
<keyword evidence="3 11" id="KW-0032">Aminotransferase</keyword>
<feature type="domain" description="Prephenate/arogenate dehydrogenase" evidence="9">
    <location>
        <begin position="288"/>
        <end position="564"/>
    </location>
</feature>
<dbReference type="AlphaFoldDB" id="A0A5E8CHZ9"/>
<dbReference type="CDD" id="cd00609">
    <property type="entry name" value="AAT_like"/>
    <property type="match status" value="1"/>
</dbReference>
<dbReference type="Pfam" id="PF26213">
    <property type="entry name" value="TYRAAT1_C"/>
    <property type="match status" value="1"/>
</dbReference>
<evidence type="ECO:0000256" key="7">
    <source>
        <dbReference type="ARBA" id="ARBA00029440"/>
    </source>
</evidence>
<dbReference type="GO" id="GO:0004665">
    <property type="term" value="F:prephenate dehydrogenase (NADP+) activity"/>
    <property type="evidence" value="ECO:0007669"/>
    <property type="project" value="InterPro"/>
</dbReference>
<evidence type="ECO:0000256" key="2">
    <source>
        <dbReference type="ARBA" id="ARBA00007441"/>
    </source>
</evidence>
<dbReference type="PROSITE" id="PS00105">
    <property type="entry name" value="AA_TRANSFER_CLASS_1"/>
    <property type="match status" value="1"/>
</dbReference>
<dbReference type="PROSITE" id="PS51171">
    <property type="entry name" value="PREPHENATE_DEHYDR_3"/>
    <property type="match status" value="1"/>
</dbReference>
<dbReference type="InterPro" id="IPR004838">
    <property type="entry name" value="NHTrfase_class1_PyrdxlP-BS"/>
</dbReference>
<evidence type="ECO:0000313" key="11">
    <source>
        <dbReference type="EMBL" id="VVU94284.1"/>
    </source>
</evidence>
<dbReference type="InterPro" id="IPR036291">
    <property type="entry name" value="NAD(P)-bd_dom_sf"/>
</dbReference>
<dbReference type="FunFam" id="3.40.640.10:FF:000033">
    <property type="entry name" value="Aspartate aminotransferase"/>
    <property type="match status" value="1"/>
</dbReference>
<evidence type="ECO:0000256" key="4">
    <source>
        <dbReference type="ARBA" id="ARBA00022679"/>
    </source>
</evidence>
<evidence type="ECO:0000256" key="3">
    <source>
        <dbReference type="ARBA" id="ARBA00022576"/>
    </source>
</evidence>
<dbReference type="Gene3D" id="3.40.190.10">
    <property type="entry name" value="Periplasmic binding protein-like II"/>
    <property type="match status" value="2"/>
</dbReference>
<dbReference type="GO" id="GO:0009094">
    <property type="term" value="P:L-phenylalanine biosynthetic process"/>
    <property type="evidence" value="ECO:0007669"/>
    <property type="project" value="InterPro"/>
</dbReference>
<dbReference type="Pfam" id="PF00155">
    <property type="entry name" value="Aminotran_1_2"/>
    <property type="match status" value="1"/>
</dbReference>
<dbReference type="PROSITE" id="PS00857">
    <property type="entry name" value="PREPHENATE_DEHYDR_1"/>
    <property type="match status" value="1"/>
</dbReference>
<dbReference type="GO" id="GO:0070403">
    <property type="term" value="F:NAD+ binding"/>
    <property type="evidence" value="ECO:0007669"/>
    <property type="project" value="InterPro"/>
</dbReference>
<evidence type="ECO:0000259" key="10">
    <source>
        <dbReference type="PROSITE" id="PS51671"/>
    </source>
</evidence>
<feature type="domain" description="ACT" evidence="10">
    <location>
        <begin position="194"/>
        <end position="280"/>
    </location>
</feature>
<comment type="cofactor">
    <cofactor evidence="1">
        <name>pyridoxal 5'-phosphate</name>
        <dbReference type="ChEBI" id="CHEBI:597326"/>
    </cofactor>
</comment>
<dbReference type="InterPro" id="IPR050596">
    <property type="entry name" value="AspAT/PAT-like"/>
</dbReference>
<dbReference type="Pfam" id="PF00800">
    <property type="entry name" value="PDT"/>
    <property type="match status" value="1"/>
</dbReference>
<dbReference type="PANTHER" id="PTHR46383:SF1">
    <property type="entry name" value="ASPARTATE AMINOTRANSFERASE"/>
    <property type="match status" value="1"/>
</dbReference>
<dbReference type="Gene3D" id="3.40.640.10">
    <property type="entry name" value="Type I PLP-dependent aspartate aminotransferase-like (Major domain)"/>
    <property type="match status" value="1"/>
</dbReference>
<evidence type="ECO:0000259" key="9">
    <source>
        <dbReference type="PROSITE" id="PS51176"/>
    </source>
</evidence>
<dbReference type="SUPFAM" id="SSF53850">
    <property type="entry name" value="Periplasmic binding protein-like II"/>
    <property type="match status" value="1"/>
</dbReference>
<dbReference type="InterPro" id="IPR045865">
    <property type="entry name" value="ACT-like_dom_sf"/>
</dbReference>
<keyword evidence="5" id="KW-0663">Pyridoxal phosphate</keyword>
<dbReference type="CDD" id="cd04905">
    <property type="entry name" value="ACT_CM-PDT"/>
    <property type="match status" value="1"/>
</dbReference>
<dbReference type="SUPFAM" id="SSF55021">
    <property type="entry name" value="ACT-like"/>
    <property type="match status" value="1"/>
</dbReference>
<dbReference type="EMBL" id="CABVLZ010000001">
    <property type="protein sequence ID" value="VVU94284.1"/>
    <property type="molecule type" value="Genomic_DNA"/>
</dbReference>
<evidence type="ECO:0000256" key="1">
    <source>
        <dbReference type="ARBA" id="ARBA00001933"/>
    </source>
</evidence>
<dbReference type="PROSITE" id="PS51176">
    <property type="entry name" value="PDH_ADH"/>
    <property type="match status" value="1"/>
</dbReference>
<dbReference type="GO" id="GO:0006571">
    <property type="term" value="P:tyrosine biosynthetic process"/>
    <property type="evidence" value="ECO:0007669"/>
    <property type="project" value="InterPro"/>
</dbReference>